<comment type="caution">
    <text evidence="3">The sequence shown here is derived from an EMBL/GenBank/DDBJ whole genome shotgun (WGS) entry which is preliminary data.</text>
</comment>
<proteinExistence type="inferred from homology"/>
<name>A0ABP6GZJ4_9ACTN</name>
<evidence type="ECO:0000256" key="1">
    <source>
        <dbReference type="ARBA" id="ARBA00006484"/>
    </source>
</evidence>
<evidence type="ECO:0000313" key="3">
    <source>
        <dbReference type="EMBL" id="GAA2734163.1"/>
    </source>
</evidence>
<dbReference type="CDD" id="cd05233">
    <property type="entry name" value="SDR_c"/>
    <property type="match status" value="1"/>
</dbReference>
<dbReference type="PANTHER" id="PTHR43669:SF3">
    <property type="entry name" value="ALCOHOL DEHYDROGENASE, PUTATIVE (AFU_ORTHOLOGUE AFUA_3G03445)-RELATED"/>
    <property type="match status" value="1"/>
</dbReference>
<dbReference type="InterPro" id="IPR036291">
    <property type="entry name" value="NAD(P)-bd_dom_sf"/>
</dbReference>
<organism evidence="3 4">
    <name type="scientific">Actinocorallia aurantiaca</name>
    <dbReference type="NCBI Taxonomy" id="46204"/>
    <lineage>
        <taxon>Bacteria</taxon>
        <taxon>Bacillati</taxon>
        <taxon>Actinomycetota</taxon>
        <taxon>Actinomycetes</taxon>
        <taxon>Streptosporangiales</taxon>
        <taxon>Thermomonosporaceae</taxon>
        <taxon>Actinocorallia</taxon>
    </lineage>
</organism>
<dbReference type="InterPro" id="IPR002347">
    <property type="entry name" value="SDR_fam"/>
</dbReference>
<comment type="similarity">
    <text evidence="1">Belongs to the short-chain dehydrogenases/reductases (SDR) family.</text>
</comment>
<dbReference type="Pfam" id="PF00106">
    <property type="entry name" value="adh_short"/>
    <property type="match status" value="1"/>
</dbReference>
<dbReference type="NCBIfam" id="NF005854">
    <property type="entry name" value="PRK07775.1"/>
    <property type="match status" value="1"/>
</dbReference>
<dbReference type="SUPFAM" id="SSF51735">
    <property type="entry name" value="NAD(P)-binding Rossmann-fold domains"/>
    <property type="match status" value="1"/>
</dbReference>
<keyword evidence="4" id="KW-1185">Reference proteome</keyword>
<dbReference type="PROSITE" id="PS00061">
    <property type="entry name" value="ADH_SHORT"/>
    <property type="match status" value="1"/>
</dbReference>
<dbReference type="Proteomes" id="UP001501842">
    <property type="component" value="Unassembled WGS sequence"/>
</dbReference>
<gene>
    <name evidence="3" type="ORF">GCM10010439_55870</name>
</gene>
<dbReference type="EMBL" id="BAAATZ010000029">
    <property type="protein sequence ID" value="GAA2734163.1"/>
    <property type="molecule type" value="Genomic_DNA"/>
</dbReference>
<dbReference type="RefSeq" id="WP_344454534.1">
    <property type="nucleotide sequence ID" value="NZ_BAAATZ010000029.1"/>
</dbReference>
<reference evidence="4" key="1">
    <citation type="journal article" date="2019" name="Int. J. Syst. Evol. Microbiol.">
        <title>The Global Catalogue of Microorganisms (GCM) 10K type strain sequencing project: providing services to taxonomists for standard genome sequencing and annotation.</title>
        <authorList>
            <consortium name="The Broad Institute Genomics Platform"/>
            <consortium name="The Broad Institute Genome Sequencing Center for Infectious Disease"/>
            <person name="Wu L."/>
            <person name="Ma J."/>
        </authorList>
    </citation>
    <scope>NUCLEOTIDE SEQUENCE [LARGE SCALE GENOMIC DNA]</scope>
    <source>
        <strain evidence="4">JCM 8201</strain>
    </source>
</reference>
<dbReference type="Gene3D" id="3.40.50.720">
    <property type="entry name" value="NAD(P)-binding Rossmann-like Domain"/>
    <property type="match status" value="1"/>
</dbReference>
<protein>
    <submittedName>
        <fullName evidence="3">SDR family oxidoreductase</fullName>
    </submittedName>
</protein>
<sequence>MAGFPPHPDRRPAVVTGASAGIGAAVARMLAAAGHPVALGARNLDRCERTALAIREAGGEAVALRLDVGDTGSVARFRDEAAQRLGGVEILVSNAGTVGTMRACGASTEEFGDEINVNVLGAHRVIDAFVPGMVERARGDAVFVSSDVVRTPRPGVAGYVAGKWGLEGLVRSLQMELEGAGVRASLVRPGQTATGIADAWDHERMVGLLEDWQRWGLVRHGGVLLPDDVARAVVAVVSAPRGAHLSLVEVQPEAPIAER</sequence>
<dbReference type="PRINTS" id="PR00081">
    <property type="entry name" value="GDHRDH"/>
</dbReference>
<keyword evidence="2" id="KW-0560">Oxidoreductase</keyword>
<evidence type="ECO:0000313" key="4">
    <source>
        <dbReference type="Proteomes" id="UP001501842"/>
    </source>
</evidence>
<accession>A0ABP6GZJ4</accession>
<dbReference type="InterPro" id="IPR020904">
    <property type="entry name" value="Sc_DH/Rdtase_CS"/>
</dbReference>
<dbReference type="PANTHER" id="PTHR43669">
    <property type="entry name" value="5-KETO-D-GLUCONATE 5-REDUCTASE"/>
    <property type="match status" value="1"/>
</dbReference>
<evidence type="ECO:0000256" key="2">
    <source>
        <dbReference type="ARBA" id="ARBA00023002"/>
    </source>
</evidence>